<dbReference type="EMBL" id="JAGSOH010000017">
    <property type="protein sequence ID" value="MBR7826456.1"/>
    <property type="molecule type" value="Genomic_DNA"/>
</dbReference>
<accession>A0A941E7H1</accession>
<dbReference type="AlphaFoldDB" id="A0A941E7H1"/>
<proteinExistence type="predicted"/>
<comment type="caution">
    <text evidence="1">The sequence shown here is derived from an EMBL/GenBank/DDBJ whole genome shotgun (WGS) entry which is preliminary data.</text>
</comment>
<evidence type="ECO:0000313" key="2">
    <source>
        <dbReference type="Proteomes" id="UP000676325"/>
    </source>
</evidence>
<organism evidence="1 2">
    <name type="scientific">Actinospica acidithermotolerans</name>
    <dbReference type="NCBI Taxonomy" id="2828514"/>
    <lineage>
        <taxon>Bacteria</taxon>
        <taxon>Bacillati</taxon>
        <taxon>Actinomycetota</taxon>
        <taxon>Actinomycetes</taxon>
        <taxon>Catenulisporales</taxon>
        <taxon>Actinospicaceae</taxon>
        <taxon>Actinospica</taxon>
    </lineage>
</organism>
<dbReference type="Proteomes" id="UP000676325">
    <property type="component" value="Unassembled WGS sequence"/>
</dbReference>
<sequence length="184" mass="20262">MRESIDAVPATTLPWTNPWKCTLAGILIRRPASPLLDAGPLGILDRFGALHLDGTQVGFDGEPHEWDRVTGVRTCSAIELLTNDALEREVDRIRHLLPPVPGRKKLMMYVAEHLTLVLYTALDQSEAALHREIVAEVRYRGPVPGARRVARPGLFAAALLSLRPDANEALIGEATRREIPVASR</sequence>
<protein>
    <submittedName>
        <fullName evidence="1">Uncharacterized protein</fullName>
    </submittedName>
</protein>
<name>A0A941E7H1_9ACTN</name>
<reference evidence="1" key="1">
    <citation type="submission" date="2021-04" db="EMBL/GenBank/DDBJ databases">
        <title>Genome based classification of Actinospica acidithermotolerans sp. nov., an actinobacterium isolated from an Indonesian hot spring.</title>
        <authorList>
            <person name="Kusuma A.B."/>
            <person name="Putra K.E."/>
            <person name="Nafisah S."/>
            <person name="Loh J."/>
            <person name="Nouioui I."/>
            <person name="Goodfellow M."/>
        </authorList>
    </citation>
    <scope>NUCLEOTIDE SEQUENCE</scope>
    <source>
        <strain evidence="1">MGRD01-02</strain>
    </source>
</reference>
<keyword evidence="2" id="KW-1185">Reference proteome</keyword>
<gene>
    <name evidence="1" type="ORF">KDK95_09095</name>
</gene>
<evidence type="ECO:0000313" key="1">
    <source>
        <dbReference type="EMBL" id="MBR7826456.1"/>
    </source>
</evidence>